<name>A0ABP3UMA4_9CLOT</name>
<keyword evidence="1" id="KW-0812">Transmembrane</keyword>
<feature type="transmembrane region" description="Helical" evidence="1">
    <location>
        <begin position="35"/>
        <end position="52"/>
    </location>
</feature>
<evidence type="ECO:0008006" key="4">
    <source>
        <dbReference type="Google" id="ProtNLM"/>
    </source>
</evidence>
<dbReference type="Proteomes" id="UP001501510">
    <property type="component" value="Unassembled WGS sequence"/>
</dbReference>
<reference evidence="3" key="1">
    <citation type="journal article" date="2019" name="Int. J. Syst. Evol. Microbiol.">
        <title>The Global Catalogue of Microorganisms (GCM) 10K type strain sequencing project: providing services to taxonomists for standard genome sequencing and annotation.</title>
        <authorList>
            <consortium name="The Broad Institute Genomics Platform"/>
            <consortium name="The Broad Institute Genome Sequencing Center for Infectious Disease"/>
            <person name="Wu L."/>
            <person name="Ma J."/>
        </authorList>
    </citation>
    <scope>NUCLEOTIDE SEQUENCE [LARGE SCALE GENOMIC DNA]</scope>
    <source>
        <strain evidence="3">JCM 1407</strain>
    </source>
</reference>
<keyword evidence="3" id="KW-1185">Reference proteome</keyword>
<gene>
    <name evidence="2" type="ORF">GCM10008906_16130</name>
</gene>
<evidence type="ECO:0000313" key="3">
    <source>
        <dbReference type="Proteomes" id="UP001501510"/>
    </source>
</evidence>
<sequence length="156" mass="18531">MKIMNIFIFLAFISVIFMYLTYIKKIIIPTRKRPLEIIVLSFVIAIFIWIMYSYANVWWHYIFGIVCIIGFTLSCIIEGVTSKGFIRLIIRDRTIILWKQIDKAIVINYPDDVKVKLFGNFMEQTFHFKKSDYDKVINMLHENLPIEAEIQILIGR</sequence>
<protein>
    <recommendedName>
        <fullName evidence="4">DUF5673 domain-containing protein</fullName>
    </recommendedName>
</protein>
<comment type="caution">
    <text evidence="2">The sequence shown here is derived from an EMBL/GenBank/DDBJ whole genome shotgun (WGS) entry which is preliminary data.</text>
</comment>
<proteinExistence type="predicted"/>
<accession>A0ABP3UMA4</accession>
<evidence type="ECO:0000256" key="1">
    <source>
        <dbReference type="SAM" id="Phobius"/>
    </source>
</evidence>
<feature type="transmembrane region" description="Helical" evidence="1">
    <location>
        <begin position="6"/>
        <end position="23"/>
    </location>
</feature>
<dbReference type="EMBL" id="BAAACG010000008">
    <property type="protein sequence ID" value="GAA0738583.1"/>
    <property type="molecule type" value="Genomic_DNA"/>
</dbReference>
<keyword evidence="1" id="KW-1133">Transmembrane helix</keyword>
<dbReference type="RefSeq" id="WP_343760595.1">
    <property type="nucleotide sequence ID" value="NZ_BAAACG010000008.1"/>
</dbReference>
<feature type="transmembrane region" description="Helical" evidence="1">
    <location>
        <begin position="58"/>
        <end position="81"/>
    </location>
</feature>
<keyword evidence="1" id="KW-0472">Membrane</keyword>
<organism evidence="2 3">
    <name type="scientific">Clostridium oceanicum</name>
    <dbReference type="NCBI Taxonomy" id="1543"/>
    <lineage>
        <taxon>Bacteria</taxon>
        <taxon>Bacillati</taxon>
        <taxon>Bacillota</taxon>
        <taxon>Clostridia</taxon>
        <taxon>Eubacteriales</taxon>
        <taxon>Clostridiaceae</taxon>
        <taxon>Clostridium</taxon>
    </lineage>
</organism>
<evidence type="ECO:0000313" key="2">
    <source>
        <dbReference type="EMBL" id="GAA0738583.1"/>
    </source>
</evidence>